<evidence type="ECO:0000259" key="10">
    <source>
        <dbReference type="PROSITE" id="PS50125"/>
    </source>
</evidence>
<evidence type="ECO:0000256" key="3">
    <source>
        <dbReference type="ARBA" id="ARBA00022741"/>
    </source>
</evidence>
<dbReference type="EMBL" id="HACA01003548">
    <property type="protein sequence ID" value="CDW20909.1"/>
    <property type="molecule type" value="Transcribed_RNA"/>
</dbReference>
<dbReference type="CDD" id="cd07302">
    <property type="entry name" value="CHD"/>
    <property type="match status" value="1"/>
</dbReference>
<dbReference type="AlphaFoldDB" id="A0A0K2T4B4"/>
<dbReference type="GO" id="GO:0000166">
    <property type="term" value="F:nucleotide binding"/>
    <property type="evidence" value="ECO:0007669"/>
    <property type="project" value="UniProtKB-KW"/>
</dbReference>
<feature type="domain" description="Guanylate cyclase" evidence="10">
    <location>
        <begin position="445"/>
        <end position="575"/>
    </location>
</feature>
<dbReference type="Pfam" id="PF00211">
    <property type="entry name" value="Guanylate_cyc"/>
    <property type="match status" value="1"/>
</dbReference>
<dbReference type="GO" id="GO:0004383">
    <property type="term" value="F:guanylate cyclase activity"/>
    <property type="evidence" value="ECO:0007669"/>
    <property type="project" value="TreeGrafter"/>
</dbReference>
<accession>A0A0K2T4B4</accession>
<keyword evidence="5 9" id="KW-0472">Membrane</keyword>
<keyword evidence="6" id="KW-0325">Glycoprotein</keyword>
<dbReference type="GO" id="GO:0007168">
    <property type="term" value="P:receptor guanylyl cyclase signaling pathway"/>
    <property type="evidence" value="ECO:0007669"/>
    <property type="project" value="TreeGrafter"/>
</dbReference>
<feature type="transmembrane region" description="Helical" evidence="9">
    <location>
        <begin position="367"/>
        <end position="387"/>
    </location>
</feature>
<dbReference type="InterPro" id="IPR001054">
    <property type="entry name" value="A/G_cyclase"/>
</dbReference>
<comment type="subcellular location">
    <subcellularLocation>
        <location evidence="1">Membrane</location>
    </subcellularLocation>
</comment>
<dbReference type="InterPro" id="IPR029787">
    <property type="entry name" value="Nucleotide_cyclase"/>
</dbReference>
<evidence type="ECO:0000256" key="8">
    <source>
        <dbReference type="SAM" id="Coils"/>
    </source>
</evidence>
<gene>
    <name evidence="11" type="primary">Dana\GF12775</name>
</gene>
<evidence type="ECO:0000256" key="2">
    <source>
        <dbReference type="ARBA" id="ARBA00022692"/>
    </source>
</evidence>
<dbReference type="InterPro" id="IPR050401">
    <property type="entry name" value="Cyclic_nucleotide_synthase"/>
</dbReference>
<feature type="transmembrane region" description="Helical" evidence="9">
    <location>
        <begin position="50"/>
        <end position="68"/>
    </location>
</feature>
<evidence type="ECO:0000256" key="6">
    <source>
        <dbReference type="ARBA" id="ARBA00023180"/>
    </source>
</evidence>
<protein>
    <recommendedName>
        <fullName evidence="10">Guanylate cyclase domain-containing protein</fullName>
    </recommendedName>
</protein>
<feature type="coiled-coil region" evidence="8">
    <location>
        <begin position="337"/>
        <end position="364"/>
    </location>
</feature>
<keyword evidence="8" id="KW-0175">Coiled coil</keyword>
<dbReference type="Gene3D" id="3.30.70.1230">
    <property type="entry name" value="Nucleotide cyclase"/>
    <property type="match status" value="1"/>
</dbReference>
<dbReference type="FunFam" id="3.30.70.1230:FF:000030">
    <property type="entry name" value="Si:ch211-215j19.12"/>
    <property type="match status" value="1"/>
</dbReference>
<proteinExistence type="predicted"/>
<keyword evidence="2 9" id="KW-0812">Transmembrane</keyword>
<evidence type="ECO:0000256" key="7">
    <source>
        <dbReference type="ARBA" id="ARBA00023239"/>
    </source>
</evidence>
<keyword evidence="7" id="KW-0456">Lyase</keyword>
<dbReference type="OrthoDB" id="6353733at2759"/>
<evidence type="ECO:0000256" key="5">
    <source>
        <dbReference type="ARBA" id="ARBA00023136"/>
    </source>
</evidence>
<sequence length="640" mass="72971">MEEKEEMNAATSAGVDHEEKIQTHMQGVTDTVWKVGCYKINPSTPSGQKFFILHMLVLPLIPITALVIQNSVTMNTLLGYQYRVSTIRRQVRGAMEIAVFIQNIQEERAEVALYIFSNQTNVKINSTMNTAGNRMGLSERFQQTDRALEEVPTWPNLYDTTGTKGTEVFKSKLKFQIQHEVFRVKVREGRFGEITSILAWYEFINDIILDHLDDEIKSTNKSGVWRYLISFKNLLRAIENIGIVSVYGIKYLTTGNVTQENFIKYVEHDTLIWEYLNSSVHLAPYLEEKFQNIYEQEAYQFYRKSDKVILNNALDVEKGSSNISSAMKYFNSISEYMLQLRLVLEELRDDIEEVAQDELNAADQEKIIGIAILSFISLVTLVFYFFVKNALSVIRIFAKEVMEKVRELDAEKMKTEKAFHDFLPKTVVRDLKRKRVLAENFDCVTVFFGDIIGFNDLTSDCTPSELIDFMNLFYASLDARIAKFNVYNVHTMGDEFMVVSGMPNKIGNHHVSEVASMSLDLLAASVVFQIPHRPNSRLHIRMGIHSGPACGVVAGSKIPNYCVMGDTTIVAHMVEKMGEGMKIHLSEASKELLDKVGGFRCEYRGILDMGSKRGQMETYWLIGPDKETEAVYDQTSATDY</sequence>
<dbReference type="PROSITE" id="PS50125">
    <property type="entry name" value="GUANYLATE_CYCLASE_2"/>
    <property type="match status" value="1"/>
</dbReference>
<keyword evidence="3" id="KW-0547">Nucleotide-binding</keyword>
<reference evidence="11" key="1">
    <citation type="submission" date="2014-05" db="EMBL/GenBank/DDBJ databases">
        <authorList>
            <person name="Chronopoulou M."/>
        </authorList>
    </citation>
    <scope>NUCLEOTIDE SEQUENCE</scope>
    <source>
        <tissue evidence="11">Whole organism</tissue>
    </source>
</reference>
<evidence type="ECO:0000256" key="9">
    <source>
        <dbReference type="SAM" id="Phobius"/>
    </source>
</evidence>
<name>A0A0K2T4B4_LEPSM</name>
<dbReference type="SMART" id="SM00044">
    <property type="entry name" value="CYCc"/>
    <property type="match status" value="1"/>
</dbReference>
<dbReference type="GO" id="GO:0005886">
    <property type="term" value="C:plasma membrane"/>
    <property type="evidence" value="ECO:0007669"/>
    <property type="project" value="TreeGrafter"/>
</dbReference>
<evidence type="ECO:0000256" key="4">
    <source>
        <dbReference type="ARBA" id="ARBA00022989"/>
    </source>
</evidence>
<keyword evidence="4 9" id="KW-1133">Transmembrane helix</keyword>
<evidence type="ECO:0000313" key="11">
    <source>
        <dbReference type="EMBL" id="CDW20909.1"/>
    </source>
</evidence>
<dbReference type="PANTHER" id="PTHR11920:SF504">
    <property type="entry name" value="GUANYLATE CYCLASE"/>
    <property type="match status" value="1"/>
</dbReference>
<dbReference type="InterPro" id="IPR013587">
    <property type="entry name" value="Nitrate/nitrite_sensing"/>
</dbReference>
<dbReference type="GO" id="GO:0001653">
    <property type="term" value="F:peptide receptor activity"/>
    <property type="evidence" value="ECO:0007669"/>
    <property type="project" value="TreeGrafter"/>
</dbReference>
<dbReference type="SUPFAM" id="SSF55073">
    <property type="entry name" value="Nucleotide cyclase"/>
    <property type="match status" value="1"/>
</dbReference>
<dbReference type="GO" id="GO:0035556">
    <property type="term" value="P:intracellular signal transduction"/>
    <property type="evidence" value="ECO:0007669"/>
    <property type="project" value="InterPro"/>
</dbReference>
<evidence type="ECO:0000256" key="1">
    <source>
        <dbReference type="ARBA" id="ARBA00004370"/>
    </source>
</evidence>
<dbReference type="Pfam" id="PF08376">
    <property type="entry name" value="NIT"/>
    <property type="match status" value="1"/>
</dbReference>
<dbReference type="PANTHER" id="PTHR11920">
    <property type="entry name" value="GUANYLYL CYCLASE"/>
    <property type="match status" value="1"/>
</dbReference>
<dbReference type="GO" id="GO:0004016">
    <property type="term" value="F:adenylate cyclase activity"/>
    <property type="evidence" value="ECO:0007669"/>
    <property type="project" value="TreeGrafter"/>
</dbReference>
<organism evidence="11">
    <name type="scientific">Lepeophtheirus salmonis</name>
    <name type="common">Salmon louse</name>
    <name type="synonym">Caligus salmonis</name>
    <dbReference type="NCBI Taxonomy" id="72036"/>
    <lineage>
        <taxon>Eukaryota</taxon>
        <taxon>Metazoa</taxon>
        <taxon>Ecdysozoa</taxon>
        <taxon>Arthropoda</taxon>
        <taxon>Crustacea</taxon>
        <taxon>Multicrustacea</taxon>
        <taxon>Hexanauplia</taxon>
        <taxon>Copepoda</taxon>
        <taxon>Siphonostomatoida</taxon>
        <taxon>Caligidae</taxon>
        <taxon>Lepeophtheirus</taxon>
    </lineage>
</organism>